<feature type="domain" description="SH3b2-type SH3" evidence="9">
    <location>
        <begin position="215"/>
        <end position="246"/>
    </location>
</feature>
<dbReference type="Gene3D" id="3.90.1720.10">
    <property type="entry name" value="endopeptidase domain like (from Nostoc punctiforme)"/>
    <property type="match status" value="1"/>
</dbReference>
<name>A0A128EI33_9BACT</name>
<keyword evidence="12" id="KW-1185">Reference proteome</keyword>
<accession>A0A128EI33</accession>
<evidence type="ECO:0000256" key="3">
    <source>
        <dbReference type="ARBA" id="ARBA00022801"/>
    </source>
</evidence>
<proteinExistence type="inferred from homology"/>
<dbReference type="Pfam" id="PF12913">
    <property type="entry name" value="SH3_6"/>
    <property type="match status" value="1"/>
</dbReference>
<dbReference type="Pfam" id="PF12912">
    <property type="entry name" value="N_NLPC_P60"/>
    <property type="match status" value="1"/>
</dbReference>
<evidence type="ECO:0000256" key="5">
    <source>
        <dbReference type="SAM" id="SignalP"/>
    </source>
</evidence>
<dbReference type="PROSITE" id="PS51257">
    <property type="entry name" value="PROKAR_LIPOPROTEIN"/>
    <property type="match status" value="1"/>
</dbReference>
<dbReference type="RefSeq" id="WP_172658115.1">
    <property type="nucleotide sequence ID" value="NZ_CP053844.1"/>
</dbReference>
<protein>
    <submittedName>
        <fullName evidence="11">NLP/P60</fullName>
    </submittedName>
</protein>
<evidence type="ECO:0000313" key="12">
    <source>
        <dbReference type="Proteomes" id="UP000069632"/>
    </source>
</evidence>
<sequence>MSKFLLLPLIALFFISCSTRQQDADLDSSQYPNHLSLLNLDLKQDVNILPAITNPLKFDKNVFLKRYFKVWSNTKPDTPKKDAFWGLETYKNNKFRTYYSPSRRAYGDDFFNKVKENANENAFGALSLPAITVKNTFLRNIPTHEPIFYDLKLNPSEGYPFDYLSNSTLGINYPLFVSHLSKDGDFAFVQNDAVWGWVDTRDVKFISKEQTNMFKNSNFITILKDRTPIKDSHGNFLFYGRVGTILMFERSDKDNFYGKVFTQKGLKNYHISKENATIWPAVLSDKNIKKSIASILGEPYGWGGFSYYRDCSLFTKDIMASFGIWLPRNSKAQANVYKSINLAGLSNDEKLEIIKKDGTPYLSVLYMPGHVMLYTGVVDGKVTITHNAWGIGTKSGGRALIGQTAITTLEIGKDRKDISNDKLLLSRLTSMSILPEDKNQSNEANLVLQAQSGLKDSKALINQNKFENDSASKTLEPSQQKRTASEILKQSYGVNLVDNRVFFKDKTSLEFDDKVKKSQKELLENGDIEDMINGTYPAFSQILAPKNDIGRVRNYEFLGKIYGSSEEEVKANLVDVVWLKNSLNLKLKFNSKNGAAAALSKVSDELDELVSKDLSNLAFLQDIGGTFKWRKIAKTNRPSAHSYGIAIDINAAKSNYWQWDKKFKFTNQIPLAIVKIFEKHGFIWGGRWKHYDTMHFEYRPEFFVN</sequence>
<gene>
    <name evidence="11" type="ORF">ERS672216_01432</name>
</gene>
<comment type="similarity">
    <text evidence="1">Belongs to the peptidase C40 family.</text>
</comment>
<dbReference type="Pfam" id="PF13539">
    <property type="entry name" value="Peptidase_M15_4"/>
    <property type="match status" value="1"/>
</dbReference>
<organism evidence="11 12">
    <name type="scientific">Campylobacter geochelonis</name>
    <dbReference type="NCBI Taxonomy" id="1780362"/>
    <lineage>
        <taxon>Bacteria</taxon>
        <taxon>Pseudomonadati</taxon>
        <taxon>Campylobacterota</taxon>
        <taxon>Epsilonproteobacteria</taxon>
        <taxon>Campylobacterales</taxon>
        <taxon>Campylobacteraceae</taxon>
        <taxon>Campylobacter</taxon>
    </lineage>
</organism>
<dbReference type="InterPro" id="IPR038765">
    <property type="entry name" value="Papain-like_cys_pep_sf"/>
</dbReference>
<dbReference type="InterPro" id="IPR000064">
    <property type="entry name" value="NLP_P60_dom"/>
</dbReference>
<dbReference type="InterPro" id="IPR039561">
    <property type="entry name" value="Peptidase_M15C"/>
</dbReference>
<dbReference type="Pfam" id="PF00877">
    <property type="entry name" value="NLPC_P60"/>
    <property type="match status" value="1"/>
</dbReference>
<dbReference type="InterPro" id="IPR026864">
    <property type="entry name" value="SH3b2-type_SH3"/>
</dbReference>
<evidence type="ECO:0000259" key="7">
    <source>
        <dbReference type="Pfam" id="PF12912"/>
    </source>
</evidence>
<keyword evidence="3" id="KW-0378">Hydrolase</keyword>
<evidence type="ECO:0000313" key="11">
    <source>
        <dbReference type="EMBL" id="CZE48466.1"/>
    </source>
</evidence>
<dbReference type="GO" id="GO:0008234">
    <property type="term" value="F:cysteine-type peptidase activity"/>
    <property type="evidence" value="ECO:0007669"/>
    <property type="project" value="UniProtKB-KW"/>
</dbReference>
<evidence type="ECO:0000259" key="9">
    <source>
        <dbReference type="Pfam" id="PF12914"/>
    </source>
</evidence>
<dbReference type="Proteomes" id="UP000069632">
    <property type="component" value="Unassembled WGS sequence"/>
</dbReference>
<keyword evidence="5" id="KW-0732">Signal</keyword>
<evidence type="ECO:0000256" key="1">
    <source>
        <dbReference type="ARBA" id="ARBA00007074"/>
    </source>
</evidence>
<dbReference type="Pfam" id="PF12914">
    <property type="entry name" value="SH3_7"/>
    <property type="match status" value="1"/>
</dbReference>
<feature type="domain" description="Peptidase M15C" evidence="10">
    <location>
        <begin position="634"/>
        <end position="698"/>
    </location>
</feature>
<dbReference type="SUPFAM" id="SSF55166">
    <property type="entry name" value="Hedgehog/DD-peptidase"/>
    <property type="match status" value="1"/>
</dbReference>
<dbReference type="EMBL" id="FIZP01000008">
    <property type="protein sequence ID" value="CZE48466.1"/>
    <property type="molecule type" value="Genomic_DNA"/>
</dbReference>
<dbReference type="SUPFAM" id="SSF54001">
    <property type="entry name" value="Cysteine proteinases"/>
    <property type="match status" value="1"/>
</dbReference>
<feature type="domain" description="NlpC/P60" evidence="6">
    <location>
        <begin position="297"/>
        <end position="343"/>
    </location>
</feature>
<evidence type="ECO:0000259" key="6">
    <source>
        <dbReference type="Pfam" id="PF00877"/>
    </source>
</evidence>
<dbReference type="InterPro" id="IPR025606">
    <property type="entry name" value="NLPC/P60_N_dom"/>
</dbReference>
<reference evidence="11 12" key="1">
    <citation type="submission" date="2016-02" db="EMBL/GenBank/DDBJ databases">
        <authorList>
            <consortium name="Pathogen Informatics"/>
        </authorList>
    </citation>
    <scope>NUCLEOTIDE SEQUENCE [LARGE SCALE GENOMIC DNA]</scope>
    <source>
        <strain evidence="11 12">RC20</strain>
    </source>
</reference>
<feature type="domain" description="SH3b1" evidence="8">
    <location>
        <begin position="146"/>
        <end position="198"/>
    </location>
</feature>
<feature type="domain" description="NLPC/P60 N-terminal" evidence="7">
    <location>
        <begin position="58"/>
        <end position="122"/>
    </location>
</feature>
<keyword evidence="4" id="KW-0788">Thiol protease</keyword>
<dbReference type="InterPro" id="IPR039439">
    <property type="entry name" value="SH3b1_dom"/>
</dbReference>
<evidence type="ECO:0000259" key="10">
    <source>
        <dbReference type="Pfam" id="PF13539"/>
    </source>
</evidence>
<dbReference type="CDD" id="cd14845">
    <property type="entry name" value="L-Ala-D-Glu_peptidase_like"/>
    <property type="match status" value="1"/>
</dbReference>
<keyword evidence="2" id="KW-0645">Protease</keyword>
<evidence type="ECO:0000256" key="2">
    <source>
        <dbReference type="ARBA" id="ARBA00022670"/>
    </source>
</evidence>
<dbReference type="InterPro" id="IPR009045">
    <property type="entry name" value="Zn_M74/Hedgehog-like"/>
</dbReference>
<dbReference type="Gene3D" id="3.30.1380.10">
    <property type="match status" value="1"/>
</dbReference>
<feature type="signal peptide" evidence="5">
    <location>
        <begin position="1"/>
        <end position="23"/>
    </location>
</feature>
<feature type="chain" id="PRO_5007281512" evidence="5">
    <location>
        <begin position="24"/>
        <end position="705"/>
    </location>
</feature>
<evidence type="ECO:0000259" key="8">
    <source>
        <dbReference type="Pfam" id="PF12913"/>
    </source>
</evidence>
<dbReference type="AlphaFoldDB" id="A0A128EI33"/>
<dbReference type="GO" id="GO:0006508">
    <property type="term" value="P:proteolysis"/>
    <property type="evidence" value="ECO:0007669"/>
    <property type="project" value="UniProtKB-KW"/>
</dbReference>
<evidence type="ECO:0000256" key="4">
    <source>
        <dbReference type="ARBA" id="ARBA00022807"/>
    </source>
</evidence>